<keyword evidence="3 6" id="KW-0812">Transmembrane</keyword>
<proteinExistence type="inferred from homology"/>
<evidence type="ECO:0000256" key="1">
    <source>
        <dbReference type="ARBA" id="ARBA00004141"/>
    </source>
</evidence>
<dbReference type="InParanoid" id="A0A165H7L6"/>
<evidence type="ECO:0000313" key="7">
    <source>
        <dbReference type="EMBL" id="KZV91566.1"/>
    </source>
</evidence>
<comment type="subcellular location">
    <subcellularLocation>
        <location evidence="1">Membrane</location>
        <topology evidence="1">Multi-pass membrane protein</topology>
    </subcellularLocation>
</comment>
<gene>
    <name evidence="7" type="ORF">EXIGLDRAFT_615533</name>
</gene>
<feature type="transmembrane region" description="Helical" evidence="6">
    <location>
        <begin position="115"/>
        <end position="136"/>
    </location>
</feature>
<evidence type="ECO:0000313" key="8">
    <source>
        <dbReference type="Proteomes" id="UP000077266"/>
    </source>
</evidence>
<feature type="transmembrane region" description="Helical" evidence="6">
    <location>
        <begin position="158"/>
        <end position="180"/>
    </location>
</feature>
<sequence length="276" mass="30416">MGCEDHPPAHVPSHVVPVSNALLQLGGGIWTVCYVMLVVSAGRTKSYGMPMFALALNLAWEGVYALLVPGAQTIEKIGFATWLIIDCGLIHGLLTSGRRYEWAHAPLVQRHLGKIFAIMCLGCTLLHYGFATWWIANGVGIHRGKLYNGKVGPDMTELAFWSASVCQACLSVTSLCQLVIRGHSGGVSWTVWALRASGTLLGMHGYYGWRWFFWPEAHEYIATPMAVVILGSAFLADWTYPFVFAYIRRTEHILPDGRRISGQKAPELSSASIEKH</sequence>
<dbReference type="Proteomes" id="UP000077266">
    <property type="component" value="Unassembled WGS sequence"/>
</dbReference>
<keyword evidence="5 6" id="KW-0472">Membrane</keyword>
<keyword evidence="8" id="KW-1185">Reference proteome</keyword>
<evidence type="ECO:0000256" key="4">
    <source>
        <dbReference type="ARBA" id="ARBA00022989"/>
    </source>
</evidence>
<evidence type="ECO:0000256" key="5">
    <source>
        <dbReference type="ARBA" id="ARBA00023136"/>
    </source>
</evidence>
<dbReference type="Pfam" id="PF25129">
    <property type="entry name" value="Pyr4-TMTC"/>
    <property type="match status" value="1"/>
</dbReference>
<dbReference type="InterPro" id="IPR039020">
    <property type="entry name" value="PaxB-like"/>
</dbReference>
<dbReference type="PANTHER" id="PTHR42038">
    <property type="match status" value="1"/>
</dbReference>
<feature type="transmembrane region" description="Helical" evidence="6">
    <location>
        <begin position="221"/>
        <end position="247"/>
    </location>
</feature>
<feature type="transmembrane region" description="Helical" evidence="6">
    <location>
        <begin position="192"/>
        <end position="209"/>
    </location>
</feature>
<dbReference type="AlphaFoldDB" id="A0A165H7L6"/>
<dbReference type="GO" id="GO:0016020">
    <property type="term" value="C:membrane"/>
    <property type="evidence" value="ECO:0007669"/>
    <property type="project" value="UniProtKB-SubCell"/>
</dbReference>
<name>A0A165H7L6_EXIGL</name>
<protein>
    <submittedName>
        <fullName evidence="7">Uncharacterized protein</fullName>
    </submittedName>
</protein>
<reference evidence="7 8" key="1">
    <citation type="journal article" date="2016" name="Mol. Biol. Evol.">
        <title>Comparative Genomics of Early-Diverging Mushroom-Forming Fungi Provides Insights into the Origins of Lignocellulose Decay Capabilities.</title>
        <authorList>
            <person name="Nagy L.G."/>
            <person name="Riley R."/>
            <person name="Tritt A."/>
            <person name="Adam C."/>
            <person name="Daum C."/>
            <person name="Floudas D."/>
            <person name="Sun H."/>
            <person name="Yadav J.S."/>
            <person name="Pangilinan J."/>
            <person name="Larsson K.H."/>
            <person name="Matsuura K."/>
            <person name="Barry K."/>
            <person name="Labutti K."/>
            <person name="Kuo R."/>
            <person name="Ohm R.A."/>
            <person name="Bhattacharya S.S."/>
            <person name="Shirouzu T."/>
            <person name="Yoshinaga Y."/>
            <person name="Martin F.M."/>
            <person name="Grigoriev I.V."/>
            <person name="Hibbett D.S."/>
        </authorList>
    </citation>
    <scope>NUCLEOTIDE SEQUENCE [LARGE SCALE GENOMIC DNA]</scope>
    <source>
        <strain evidence="7 8">HHB12029</strain>
    </source>
</reference>
<dbReference type="OrthoDB" id="3240792at2759"/>
<feature type="transmembrane region" description="Helical" evidence="6">
    <location>
        <begin position="77"/>
        <end position="94"/>
    </location>
</feature>
<keyword evidence="4 6" id="KW-1133">Transmembrane helix</keyword>
<evidence type="ECO:0000256" key="3">
    <source>
        <dbReference type="ARBA" id="ARBA00022692"/>
    </source>
</evidence>
<dbReference type="PANTHER" id="PTHR42038:SF2">
    <property type="entry name" value="TERPENE CYCLASE AUSL"/>
    <property type="match status" value="1"/>
</dbReference>
<feature type="transmembrane region" description="Helical" evidence="6">
    <location>
        <begin position="51"/>
        <end position="71"/>
    </location>
</feature>
<organism evidence="7 8">
    <name type="scientific">Exidia glandulosa HHB12029</name>
    <dbReference type="NCBI Taxonomy" id="1314781"/>
    <lineage>
        <taxon>Eukaryota</taxon>
        <taxon>Fungi</taxon>
        <taxon>Dikarya</taxon>
        <taxon>Basidiomycota</taxon>
        <taxon>Agaricomycotina</taxon>
        <taxon>Agaricomycetes</taxon>
        <taxon>Auriculariales</taxon>
        <taxon>Exidiaceae</taxon>
        <taxon>Exidia</taxon>
    </lineage>
</organism>
<evidence type="ECO:0000256" key="2">
    <source>
        <dbReference type="ARBA" id="ARBA00006757"/>
    </source>
</evidence>
<dbReference type="EMBL" id="KV426025">
    <property type="protein sequence ID" value="KZV91566.1"/>
    <property type="molecule type" value="Genomic_DNA"/>
</dbReference>
<feature type="transmembrane region" description="Helical" evidence="6">
    <location>
        <begin position="21"/>
        <end position="39"/>
    </location>
</feature>
<comment type="similarity">
    <text evidence="2">Belongs to the paxB family.</text>
</comment>
<accession>A0A165H7L6</accession>
<evidence type="ECO:0000256" key="6">
    <source>
        <dbReference type="SAM" id="Phobius"/>
    </source>
</evidence>
<dbReference type="GO" id="GO:0016829">
    <property type="term" value="F:lyase activity"/>
    <property type="evidence" value="ECO:0007669"/>
    <property type="project" value="InterPro"/>
</dbReference>